<dbReference type="AlphaFoldDB" id="A0A923I8U6"/>
<name>A0A923I8U6_9BURK</name>
<reference evidence="2" key="1">
    <citation type="submission" date="2020-08" db="EMBL/GenBank/DDBJ databases">
        <title>Novel species isolated from subtropical streams in China.</title>
        <authorList>
            <person name="Lu H."/>
        </authorList>
    </citation>
    <scope>NUCLEOTIDE SEQUENCE</scope>
    <source>
        <strain evidence="2">CY7W</strain>
    </source>
</reference>
<protein>
    <submittedName>
        <fullName evidence="2">Uncharacterized protein</fullName>
    </submittedName>
</protein>
<keyword evidence="1" id="KW-0812">Transmembrane</keyword>
<accession>A0A923I8U6</accession>
<keyword evidence="3" id="KW-1185">Reference proteome</keyword>
<evidence type="ECO:0000256" key="1">
    <source>
        <dbReference type="SAM" id="Phobius"/>
    </source>
</evidence>
<keyword evidence="1" id="KW-1133">Transmembrane helix</keyword>
<proteinExistence type="predicted"/>
<evidence type="ECO:0000313" key="2">
    <source>
        <dbReference type="EMBL" id="MBC3935668.1"/>
    </source>
</evidence>
<evidence type="ECO:0000313" key="3">
    <source>
        <dbReference type="Proteomes" id="UP000612361"/>
    </source>
</evidence>
<dbReference type="Proteomes" id="UP000612361">
    <property type="component" value="Unassembled WGS sequence"/>
</dbReference>
<sequence>MALFVDVENSLRITACLRHLMSFVLAACCLLSGVHLWSQGSQRITTTQYVTQADSSAVRLVTHTWHWDGLMLQVRYIRRA</sequence>
<keyword evidence="1" id="KW-0472">Membrane</keyword>
<dbReference type="RefSeq" id="WP_186881243.1">
    <property type="nucleotide sequence ID" value="NZ_JACOGG010000009.1"/>
</dbReference>
<organism evidence="2 3">
    <name type="scientific">Undibacterium rugosum</name>
    <dbReference type="NCBI Taxonomy" id="2762291"/>
    <lineage>
        <taxon>Bacteria</taxon>
        <taxon>Pseudomonadati</taxon>
        <taxon>Pseudomonadota</taxon>
        <taxon>Betaproteobacteria</taxon>
        <taxon>Burkholderiales</taxon>
        <taxon>Oxalobacteraceae</taxon>
        <taxon>Undibacterium</taxon>
    </lineage>
</organism>
<feature type="transmembrane region" description="Helical" evidence="1">
    <location>
        <begin position="20"/>
        <end position="38"/>
    </location>
</feature>
<dbReference type="EMBL" id="JACOGG010000009">
    <property type="protein sequence ID" value="MBC3935668.1"/>
    <property type="molecule type" value="Genomic_DNA"/>
</dbReference>
<comment type="caution">
    <text evidence="2">The sequence shown here is derived from an EMBL/GenBank/DDBJ whole genome shotgun (WGS) entry which is preliminary data.</text>
</comment>
<gene>
    <name evidence="2" type="ORF">H8K47_09885</name>
</gene>